<dbReference type="EMBL" id="FNWV01000001">
    <property type="protein sequence ID" value="SEH36903.1"/>
    <property type="molecule type" value="Genomic_DNA"/>
</dbReference>
<protein>
    <submittedName>
        <fullName evidence="1">Uncharacterized protein</fullName>
    </submittedName>
</protein>
<dbReference type="AlphaFoldDB" id="A0A1H6HSD9"/>
<sequence>MISRVTAEFESPELAELAMKRVKESVDYVYSAKTIYNKISDRALKISRGTSFSIIPTYCNTHTNFLTAVMESPASRDIIPEPARSRKTSACIICGSAAVDNVISVLNSMGALNIRFAQ</sequence>
<dbReference type="RefSeq" id="WP_074713921.1">
    <property type="nucleotide sequence ID" value="NZ_FNWV01000001.1"/>
</dbReference>
<evidence type="ECO:0000313" key="2">
    <source>
        <dbReference type="Proteomes" id="UP000183190"/>
    </source>
</evidence>
<gene>
    <name evidence="1" type="ORF">SAMN02910265_00055</name>
</gene>
<dbReference type="Proteomes" id="UP000183190">
    <property type="component" value="Unassembled WGS sequence"/>
</dbReference>
<proteinExistence type="predicted"/>
<reference evidence="1 2" key="1">
    <citation type="submission" date="2016-10" db="EMBL/GenBank/DDBJ databases">
        <authorList>
            <person name="de Groot N.N."/>
        </authorList>
    </citation>
    <scope>NUCLEOTIDE SEQUENCE [LARGE SCALE GENOMIC DNA]</scope>
    <source>
        <strain evidence="1 2">YAD2003</strain>
    </source>
</reference>
<accession>A0A1H6HSD9</accession>
<dbReference type="OrthoDB" id="1821773at2"/>
<evidence type="ECO:0000313" key="1">
    <source>
        <dbReference type="EMBL" id="SEH36903.1"/>
    </source>
</evidence>
<name>A0A1H6HSD9_RUMFL</name>
<organism evidence="1 2">
    <name type="scientific">Ruminococcus flavefaciens</name>
    <dbReference type="NCBI Taxonomy" id="1265"/>
    <lineage>
        <taxon>Bacteria</taxon>
        <taxon>Bacillati</taxon>
        <taxon>Bacillota</taxon>
        <taxon>Clostridia</taxon>
        <taxon>Eubacteriales</taxon>
        <taxon>Oscillospiraceae</taxon>
        <taxon>Ruminococcus</taxon>
    </lineage>
</organism>